<feature type="chain" id="PRO_5028931031" evidence="10">
    <location>
        <begin position="24"/>
        <end position="486"/>
    </location>
</feature>
<evidence type="ECO:0000256" key="5">
    <source>
        <dbReference type="ARBA" id="ARBA00022692"/>
    </source>
</evidence>
<reference evidence="11 12" key="1">
    <citation type="submission" date="2020-08" db="EMBL/GenBank/DDBJ databases">
        <title>Genome sequence of Sphingomonas lutea KCTC 23642T.</title>
        <authorList>
            <person name="Hyun D.-W."/>
            <person name="Bae J.-W."/>
        </authorList>
    </citation>
    <scope>NUCLEOTIDE SEQUENCE [LARGE SCALE GENOMIC DNA]</scope>
    <source>
        <strain evidence="11 12">KCTC 23642</strain>
    </source>
</reference>
<dbReference type="KEGG" id="slut:H9L13_00575"/>
<keyword evidence="6" id="KW-0472">Membrane</keyword>
<evidence type="ECO:0000256" key="9">
    <source>
        <dbReference type="SAM" id="MobiDB-lite"/>
    </source>
</evidence>
<proteinExistence type="inferred from homology"/>
<dbReference type="GO" id="GO:1990281">
    <property type="term" value="C:efflux pump complex"/>
    <property type="evidence" value="ECO:0007669"/>
    <property type="project" value="TreeGrafter"/>
</dbReference>
<dbReference type="InterPro" id="IPR003423">
    <property type="entry name" value="OMP_efflux"/>
</dbReference>
<keyword evidence="5" id="KW-0812">Transmembrane</keyword>
<dbReference type="Gene3D" id="1.20.1600.10">
    <property type="entry name" value="Outer membrane efflux proteins (OEP)"/>
    <property type="match status" value="1"/>
</dbReference>
<dbReference type="RefSeq" id="WP_187538104.1">
    <property type="nucleotide sequence ID" value="NZ_BAABJT010000001.1"/>
</dbReference>
<dbReference type="GO" id="GO:0015288">
    <property type="term" value="F:porin activity"/>
    <property type="evidence" value="ECO:0007669"/>
    <property type="project" value="TreeGrafter"/>
</dbReference>
<keyword evidence="3" id="KW-0813">Transport</keyword>
<comment type="subcellular location">
    <subcellularLocation>
        <location evidence="1">Cell outer membrane</location>
    </subcellularLocation>
</comment>
<sequence>MKRKHWTIIVPGAVLLCATPTFGVELRDAVQSALTSNPEIRQAVANRLATQEERVQAQGLYYPRVSVEGSAGIRSLRNPTRRRIGIAGETLYPIEGDLIVDQLVFDSGGREAEIRRQAARTDAAAARVEERSEFVALNVARTYIDYLLQQRLVAISQDNVTFHERLAGDLREGVSKGSISIADQQQAEERLQAARARVTEAREDLDTASIAFQTLTGMPVDTVSMPPDLSQCMPGTLAEAEALARTQNPRVQEAIADLATAREEIRAARADLGPRFNIEGRARAGHDIDGFEGRTTDLQARGVLRWDLFNGGIKEANVREQQNRADEVHGRLFQRTRQAEEDVRSAWSRLQNQTALTTELETQGRISDDLLLSYREQFNIGRRSLLDVLDAQNTRFNVQAQTETSRLSKLYAQYRVLASANRLIECLNVQMPAAAYGSERQRFRVNPIPPSDLQENSMPLPALAPPPPSAAAPATGDGAAAPGSGR</sequence>
<dbReference type="SUPFAM" id="SSF56954">
    <property type="entry name" value="Outer membrane efflux proteins (OEP)"/>
    <property type="match status" value="1"/>
</dbReference>
<dbReference type="Proteomes" id="UP000515971">
    <property type="component" value="Chromosome"/>
</dbReference>
<dbReference type="PANTHER" id="PTHR30026:SF22">
    <property type="entry name" value="OUTER MEMBRANE EFFLUX PROTEIN"/>
    <property type="match status" value="1"/>
</dbReference>
<evidence type="ECO:0000256" key="3">
    <source>
        <dbReference type="ARBA" id="ARBA00022448"/>
    </source>
</evidence>
<dbReference type="PANTHER" id="PTHR30026">
    <property type="entry name" value="OUTER MEMBRANE PROTEIN TOLC"/>
    <property type="match status" value="1"/>
</dbReference>
<evidence type="ECO:0000256" key="2">
    <source>
        <dbReference type="ARBA" id="ARBA00007613"/>
    </source>
</evidence>
<keyword evidence="12" id="KW-1185">Reference proteome</keyword>
<gene>
    <name evidence="11" type="ORF">H9L13_00575</name>
</gene>
<evidence type="ECO:0000256" key="7">
    <source>
        <dbReference type="ARBA" id="ARBA00023237"/>
    </source>
</evidence>
<evidence type="ECO:0000256" key="10">
    <source>
        <dbReference type="SAM" id="SignalP"/>
    </source>
</evidence>
<feature type="region of interest" description="Disordered" evidence="9">
    <location>
        <begin position="445"/>
        <end position="486"/>
    </location>
</feature>
<evidence type="ECO:0000256" key="4">
    <source>
        <dbReference type="ARBA" id="ARBA00022452"/>
    </source>
</evidence>
<protein>
    <submittedName>
        <fullName evidence="11">TolC family protein</fullName>
    </submittedName>
</protein>
<comment type="similarity">
    <text evidence="2">Belongs to the outer membrane factor (OMF) (TC 1.B.17) family.</text>
</comment>
<feature type="compositionally biased region" description="Low complexity" evidence="9">
    <location>
        <begin position="471"/>
        <end position="486"/>
    </location>
</feature>
<evidence type="ECO:0000256" key="8">
    <source>
        <dbReference type="SAM" id="Coils"/>
    </source>
</evidence>
<accession>A0A7G9SI24</accession>
<feature type="signal peptide" evidence="10">
    <location>
        <begin position="1"/>
        <end position="23"/>
    </location>
</feature>
<dbReference type="GO" id="GO:0009279">
    <property type="term" value="C:cell outer membrane"/>
    <property type="evidence" value="ECO:0007669"/>
    <property type="project" value="UniProtKB-SubCell"/>
</dbReference>
<dbReference type="InterPro" id="IPR051906">
    <property type="entry name" value="TolC-like"/>
</dbReference>
<feature type="coiled-coil region" evidence="8">
    <location>
        <begin position="184"/>
        <end position="211"/>
    </location>
</feature>
<evidence type="ECO:0000256" key="6">
    <source>
        <dbReference type="ARBA" id="ARBA00023136"/>
    </source>
</evidence>
<evidence type="ECO:0000256" key="1">
    <source>
        <dbReference type="ARBA" id="ARBA00004442"/>
    </source>
</evidence>
<keyword evidence="10" id="KW-0732">Signal</keyword>
<keyword evidence="7" id="KW-0998">Cell outer membrane</keyword>
<keyword evidence="4" id="KW-1134">Transmembrane beta strand</keyword>
<organism evidence="11 12">
    <name type="scientific">Sphingomonas lutea</name>
    <dbReference type="NCBI Taxonomy" id="1045317"/>
    <lineage>
        <taxon>Bacteria</taxon>
        <taxon>Pseudomonadati</taxon>
        <taxon>Pseudomonadota</taxon>
        <taxon>Alphaproteobacteria</taxon>
        <taxon>Sphingomonadales</taxon>
        <taxon>Sphingomonadaceae</taxon>
        <taxon>Sphingomonas</taxon>
    </lineage>
</organism>
<dbReference type="Pfam" id="PF02321">
    <property type="entry name" value="OEP"/>
    <property type="match status" value="2"/>
</dbReference>
<evidence type="ECO:0000313" key="12">
    <source>
        <dbReference type="Proteomes" id="UP000515971"/>
    </source>
</evidence>
<dbReference type="EMBL" id="CP060718">
    <property type="protein sequence ID" value="QNN67499.1"/>
    <property type="molecule type" value="Genomic_DNA"/>
</dbReference>
<keyword evidence="8" id="KW-0175">Coiled coil</keyword>
<dbReference type="AlphaFoldDB" id="A0A7G9SI24"/>
<name>A0A7G9SI24_9SPHN</name>
<dbReference type="GO" id="GO:0015562">
    <property type="term" value="F:efflux transmembrane transporter activity"/>
    <property type="evidence" value="ECO:0007669"/>
    <property type="project" value="InterPro"/>
</dbReference>
<evidence type="ECO:0000313" key="11">
    <source>
        <dbReference type="EMBL" id="QNN67499.1"/>
    </source>
</evidence>